<dbReference type="SUPFAM" id="SSF56672">
    <property type="entry name" value="DNA/RNA polymerases"/>
    <property type="match status" value="1"/>
</dbReference>
<dbReference type="AlphaFoldDB" id="X1RJU4"/>
<organism evidence="1">
    <name type="scientific">marine sediment metagenome</name>
    <dbReference type="NCBI Taxonomy" id="412755"/>
    <lineage>
        <taxon>unclassified sequences</taxon>
        <taxon>metagenomes</taxon>
        <taxon>ecological metagenomes</taxon>
    </lineage>
</organism>
<proteinExistence type="predicted"/>
<dbReference type="EMBL" id="BARW01009481">
    <property type="protein sequence ID" value="GAI81002.1"/>
    <property type="molecule type" value="Genomic_DNA"/>
</dbReference>
<dbReference type="InterPro" id="IPR043502">
    <property type="entry name" value="DNA/RNA_pol_sf"/>
</dbReference>
<sequence>MNFYLTFKENGNQLRKDILQGKYKPKSVRRVEISKSDRGVRLLGIPTVTDRMIQQAIAQQLSPIFELKF</sequence>
<name>X1RJU4_9ZZZZ</name>
<evidence type="ECO:0000313" key="1">
    <source>
        <dbReference type="EMBL" id="GAI81002.1"/>
    </source>
</evidence>
<comment type="caution">
    <text evidence="1">The sequence shown here is derived from an EMBL/GenBank/DDBJ whole genome shotgun (WGS) entry which is preliminary data.</text>
</comment>
<reference evidence="1" key="1">
    <citation type="journal article" date="2014" name="Front. Microbiol.">
        <title>High frequency of phylogenetically diverse reductive dehalogenase-homologous genes in deep subseafloor sedimentary metagenomes.</title>
        <authorList>
            <person name="Kawai M."/>
            <person name="Futagami T."/>
            <person name="Toyoda A."/>
            <person name="Takaki Y."/>
            <person name="Nishi S."/>
            <person name="Hori S."/>
            <person name="Arai W."/>
            <person name="Tsubouchi T."/>
            <person name="Morono Y."/>
            <person name="Uchiyama I."/>
            <person name="Ito T."/>
            <person name="Fujiyama A."/>
            <person name="Inagaki F."/>
            <person name="Takami H."/>
        </authorList>
    </citation>
    <scope>NUCLEOTIDE SEQUENCE</scope>
    <source>
        <strain evidence="1">Expedition CK06-06</strain>
    </source>
</reference>
<protein>
    <recommendedName>
        <fullName evidence="2">Reverse transcriptase domain-containing protein</fullName>
    </recommendedName>
</protein>
<gene>
    <name evidence="1" type="ORF">S12H4_19055</name>
</gene>
<accession>X1RJU4</accession>
<evidence type="ECO:0008006" key="2">
    <source>
        <dbReference type="Google" id="ProtNLM"/>
    </source>
</evidence>